<evidence type="ECO:0000313" key="10">
    <source>
        <dbReference type="Proteomes" id="UP000193200"/>
    </source>
</evidence>
<evidence type="ECO:0000259" key="8">
    <source>
        <dbReference type="PROSITE" id="PS51202"/>
    </source>
</evidence>
<keyword evidence="5 7" id="KW-1133">Transmembrane helix</keyword>
<keyword evidence="6 7" id="KW-0472">Membrane</keyword>
<proteinExistence type="predicted"/>
<gene>
    <name evidence="9" type="primary">sdcS_2</name>
    <name evidence="9" type="ORF">OCH7691_01877</name>
</gene>
<dbReference type="RefSeq" id="WP_085883101.1">
    <property type="nucleotide sequence ID" value="NZ_FWFR01000001.1"/>
</dbReference>
<dbReference type="Proteomes" id="UP000193200">
    <property type="component" value="Unassembled WGS sequence"/>
</dbReference>
<dbReference type="Pfam" id="PF03600">
    <property type="entry name" value="CitMHS"/>
    <property type="match status" value="1"/>
</dbReference>
<comment type="subcellular location">
    <subcellularLocation>
        <location evidence="1">Membrane</location>
        <topology evidence="1">Multi-pass membrane protein</topology>
    </subcellularLocation>
</comment>
<evidence type="ECO:0000313" key="9">
    <source>
        <dbReference type="EMBL" id="SLN44416.1"/>
    </source>
</evidence>
<dbReference type="SUPFAM" id="SSF116726">
    <property type="entry name" value="TrkA C-terminal domain-like"/>
    <property type="match status" value="2"/>
</dbReference>
<dbReference type="PANTHER" id="PTHR43652">
    <property type="entry name" value="BASIC AMINO ACID ANTIPORTER YFCC-RELATED"/>
    <property type="match status" value="1"/>
</dbReference>
<feature type="transmembrane region" description="Helical" evidence="7">
    <location>
        <begin position="196"/>
        <end position="215"/>
    </location>
</feature>
<keyword evidence="3 7" id="KW-0812">Transmembrane</keyword>
<keyword evidence="2" id="KW-0813">Transport</keyword>
<keyword evidence="4" id="KW-0677">Repeat</keyword>
<feature type="transmembrane region" description="Helical" evidence="7">
    <location>
        <begin position="110"/>
        <end position="126"/>
    </location>
</feature>
<feature type="transmembrane region" description="Helical" evidence="7">
    <location>
        <begin position="160"/>
        <end position="184"/>
    </location>
</feature>
<dbReference type="PROSITE" id="PS51202">
    <property type="entry name" value="RCK_C"/>
    <property type="match status" value="2"/>
</dbReference>
<evidence type="ECO:0000256" key="7">
    <source>
        <dbReference type="SAM" id="Phobius"/>
    </source>
</evidence>
<dbReference type="AlphaFoldDB" id="A0A1Y5SQP0"/>
<dbReference type="InterPro" id="IPR006037">
    <property type="entry name" value="RCK_C"/>
</dbReference>
<dbReference type="PANTHER" id="PTHR43652:SF2">
    <property type="entry name" value="BASIC AMINO ACID ANTIPORTER YFCC-RELATED"/>
    <property type="match status" value="1"/>
</dbReference>
<dbReference type="OrthoDB" id="9809303at2"/>
<organism evidence="9 10">
    <name type="scientific">Oceanibacterium hippocampi</name>
    <dbReference type="NCBI Taxonomy" id="745714"/>
    <lineage>
        <taxon>Bacteria</taxon>
        <taxon>Pseudomonadati</taxon>
        <taxon>Pseudomonadota</taxon>
        <taxon>Alphaproteobacteria</taxon>
        <taxon>Sneathiellales</taxon>
        <taxon>Sneathiellaceae</taxon>
        <taxon>Oceanibacterium</taxon>
    </lineage>
</organism>
<evidence type="ECO:0000256" key="4">
    <source>
        <dbReference type="ARBA" id="ARBA00022737"/>
    </source>
</evidence>
<evidence type="ECO:0000256" key="6">
    <source>
        <dbReference type="ARBA" id="ARBA00023136"/>
    </source>
</evidence>
<dbReference type="Pfam" id="PF02080">
    <property type="entry name" value="TrkA_C"/>
    <property type="match status" value="1"/>
</dbReference>
<dbReference type="InterPro" id="IPR004680">
    <property type="entry name" value="Cit_transptr-like_dom"/>
</dbReference>
<evidence type="ECO:0000256" key="2">
    <source>
        <dbReference type="ARBA" id="ARBA00022448"/>
    </source>
</evidence>
<dbReference type="GO" id="GO:0008324">
    <property type="term" value="F:monoatomic cation transmembrane transporter activity"/>
    <property type="evidence" value="ECO:0007669"/>
    <property type="project" value="InterPro"/>
</dbReference>
<evidence type="ECO:0000256" key="5">
    <source>
        <dbReference type="ARBA" id="ARBA00022989"/>
    </source>
</evidence>
<feature type="transmembrane region" description="Helical" evidence="7">
    <location>
        <begin position="598"/>
        <end position="618"/>
    </location>
</feature>
<feature type="domain" description="RCK C-terminal" evidence="8">
    <location>
        <begin position="326"/>
        <end position="412"/>
    </location>
</feature>
<dbReference type="InterPro" id="IPR036721">
    <property type="entry name" value="RCK_C_sf"/>
</dbReference>
<dbReference type="GO" id="GO:0005886">
    <property type="term" value="C:plasma membrane"/>
    <property type="evidence" value="ECO:0007669"/>
    <property type="project" value="TreeGrafter"/>
</dbReference>
<dbReference type="InParanoid" id="A0A1Y5SQP0"/>
<dbReference type="Gene3D" id="3.30.70.1450">
    <property type="entry name" value="Regulator of K+ conductance, C-terminal domain"/>
    <property type="match status" value="2"/>
</dbReference>
<feature type="transmembrane region" description="Helical" evidence="7">
    <location>
        <begin position="33"/>
        <end position="52"/>
    </location>
</feature>
<reference evidence="9 10" key="1">
    <citation type="submission" date="2017-03" db="EMBL/GenBank/DDBJ databases">
        <authorList>
            <person name="Afonso C.L."/>
            <person name="Miller P.J."/>
            <person name="Scott M.A."/>
            <person name="Spackman E."/>
            <person name="Goraichik I."/>
            <person name="Dimitrov K.M."/>
            <person name="Suarez D.L."/>
            <person name="Swayne D.E."/>
        </authorList>
    </citation>
    <scope>NUCLEOTIDE SEQUENCE [LARGE SCALE GENOMIC DNA]</scope>
    <source>
        <strain evidence="9 10">CECT 7691</strain>
    </source>
</reference>
<evidence type="ECO:0000256" key="3">
    <source>
        <dbReference type="ARBA" id="ARBA00022692"/>
    </source>
</evidence>
<feature type="domain" description="RCK C-terminal" evidence="8">
    <location>
        <begin position="227"/>
        <end position="312"/>
    </location>
</feature>
<feature type="transmembrane region" description="Helical" evidence="7">
    <location>
        <begin position="522"/>
        <end position="547"/>
    </location>
</feature>
<dbReference type="GO" id="GO:0006813">
    <property type="term" value="P:potassium ion transport"/>
    <property type="evidence" value="ECO:0007669"/>
    <property type="project" value="InterPro"/>
</dbReference>
<sequence>MSGLEPSLHMWLTLAIIAAAIVAFASERISLELASLAVLIAVLLLFELAPLLDPATGEPVLDATDILAGIGDPALIAVLALLVVGQGVVQTGAMEVAVRRVLALRRHHPTLAIFATLLVVMLLSAVLNNTPVVVIFIPLMTALADRLHRPPSSVMMPLSFAAILGGMTTLIGSSTNLLASAAAVTAGLAPIGFFDFIVPGSLLAAIGIFYIAFIAPRFLRDRQTLAGEMASGGEGKQFIIQIEVPTVSSLIGAKAVAGTFRALPDITVRFIQRNERVILPPYDDIEIQAGDVLILGATRKALMDAVTHTQDLLPSLLVSRSQDGQDDTDQSPPVRDQMMAEVVVAPASRMIGRNLQQIGFHYQTHCTVLGVQRRSRMIRTNMMNEIRIEAGDVLLILGHREDMFRLRSNPDVLLLEWSTRELPAVALAQRALAIFAGVVIAASTGIVPIVIAAMGGAILMVVSGCLNIFQASRAIDRRIVMLVWAALALGTALQATGGAGYLARQMVAALDGASPAIILSGFFLLVAVATNVLSNNATAVLFTPIAVGIATEIGVPPTAFVHAVILAANCSFATPIGYQTNLLVLGPGHYVFADFMRIGGPLVVILWLAFSLTAPFLYGL</sequence>
<evidence type="ECO:0000256" key="1">
    <source>
        <dbReference type="ARBA" id="ARBA00004141"/>
    </source>
</evidence>
<dbReference type="InterPro" id="IPR051679">
    <property type="entry name" value="DASS-Related_Transporters"/>
</dbReference>
<feature type="transmembrane region" description="Helical" evidence="7">
    <location>
        <begin position="6"/>
        <end position="26"/>
    </location>
</feature>
<protein>
    <submittedName>
        <fullName evidence="9">Sodium-dependent dicarboxylate transporter SdcS</fullName>
    </submittedName>
</protein>
<keyword evidence="10" id="KW-1185">Reference proteome</keyword>
<feature type="transmembrane region" description="Helical" evidence="7">
    <location>
        <begin position="74"/>
        <end position="98"/>
    </location>
</feature>
<dbReference type="EMBL" id="FWFR01000001">
    <property type="protein sequence ID" value="SLN44416.1"/>
    <property type="molecule type" value="Genomic_DNA"/>
</dbReference>
<name>A0A1Y5SQP0_9PROT</name>
<accession>A0A1Y5SQP0</accession>
<feature type="transmembrane region" description="Helical" evidence="7">
    <location>
        <begin position="481"/>
        <end position="502"/>
    </location>
</feature>